<dbReference type="UniPathway" id="UPA00060"/>
<dbReference type="PANTHER" id="PTHR43209">
    <property type="entry name" value="TRNA SULFURTRANSFERASE"/>
    <property type="match status" value="1"/>
</dbReference>
<dbReference type="Pfam" id="PF22025">
    <property type="entry name" value="ThiI_fer"/>
    <property type="match status" value="1"/>
</dbReference>
<evidence type="ECO:0000256" key="7">
    <source>
        <dbReference type="ARBA" id="ARBA00022840"/>
    </source>
</evidence>
<protein>
    <recommendedName>
        <fullName evidence="15 19">Probable tRNA sulfurtransferase</fullName>
        <ecNumber evidence="14 19">2.8.1.4</ecNumber>
    </recommendedName>
    <alternativeName>
        <fullName evidence="16 19">Sulfur carrier protein ThiS sulfurtransferase</fullName>
    </alternativeName>
    <alternativeName>
        <fullName evidence="17 19">Thiamine biosynthesis protein ThiI</fullName>
    </alternativeName>
    <alternativeName>
        <fullName evidence="18 19">tRNA 4-thiouridine synthase</fullName>
    </alternativeName>
</protein>
<proteinExistence type="inferred from homology"/>
<dbReference type="GO" id="GO:0009228">
    <property type="term" value="P:thiamine biosynthetic process"/>
    <property type="evidence" value="ECO:0007669"/>
    <property type="project" value="UniProtKB-KW"/>
</dbReference>
<dbReference type="NCBIfam" id="TIGR00342">
    <property type="entry name" value="tRNA uracil 4-sulfurtransferase ThiI"/>
    <property type="match status" value="1"/>
</dbReference>
<dbReference type="EMBL" id="BJYL01000005">
    <property type="protein sequence ID" value="GEN82200.1"/>
    <property type="molecule type" value="Genomic_DNA"/>
</dbReference>
<dbReference type="PANTHER" id="PTHR43209:SF1">
    <property type="entry name" value="TRNA SULFURTRANSFERASE"/>
    <property type="match status" value="1"/>
</dbReference>
<evidence type="ECO:0000256" key="4">
    <source>
        <dbReference type="ARBA" id="ARBA00022555"/>
    </source>
</evidence>
<feature type="binding site" evidence="19">
    <location>
        <position position="266"/>
    </location>
    <ligand>
        <name>ATP</name>
        <dbReference type="ChEBI" id="CHEBI:30616"/>
    </ligand>
</feature>
<evidence type="ECO:0000256" key="17">
    <source>
        <dbReference type="ARBA" id="ARBA00077849"/>
    </source>
</evidence>
<accession>A0A511Z433</accession>
<dbReference type="GO" id="GO:0052837">
    <property type="term" value="P:thiazole biosynthetic process"/>
    <property type="evidence" value="ECO:0007669"/>
    <property type="project" value="TreeGrafter"/>
</dbReference>
<evidence type="ECO:0000256" key="1">
    <source>
        <dbReference type="ARBA" id="ARBA00004496"/>
    </source>
</evidence>
<name>A0A511Z433_9BACL</name>
<dbReference type="GO" id="GO:0002937">
    <property type="term" value="P:tRNA 4-thiouridine biosynthesis"/>
    <property type="evidence" value="ECO:0007669"/>
    <property type="project" value="TreeGrafter"/>
</dbReference>
<evidence type="ECO:0000256" key="2">
    <source>
        <dbReference type="ARBA" id="ARBA00004948"/>
    </source>
</evidence>
<comment type="catalytic activity">
    <reaction evidence="11 19">
        <text>[ThiS sulfur-carrier protein]-C-terminal Gly-Gly-AMP + S-sulfanyl-L-cysteinyl-[cysteine desulfurase] + AH2 = [ThiS sulfur-carrier protein]-C-terminal-Gly-aminoethanethioate + L-cysteinyl-[cysteine desulfurase] + A + AMP + 2 H(+)</text>
        <dbReference type="Rhea" id="RHEA:43340"/>
        <dbReference type="Rhea" id="RHEA-COMP:12157"/>
        <dbReference type="Rhea" id="RHEA-COMP:12158"/>
        <dbReference type="Rhea" id="RHEA-COMP:12910"/>
        <dbReference type="Rhea" id="RHEA-COMP:19908"/>
        <dbReference type="ChEBI" id="CHEBI:13193"/>
        <dbReference type="ChEBI" id="CHEBI:15378"/>
        <dbReference type="ChEBI" id="CHEBI:17499"/>
        <dbReference type="ChEBI" id="CHEBI:29950"/>
        <dbReference type="ChEBI" id="CHEBI:61963"/>
        <dbReference type="ChEBI" id="CHEBI:90618"/>
        <dbReference type="ChEBI" id="CHEBI:232372"/>
        <dbReference type="ChEBI" id="CHEBI:456215"/>
    </reaction>
</comment>
<sequence length="402" mass="44899">MEWNEILIRYGELSLKGRNRNVFVRKLKNNIKDAMRDLQSVRLKAERDRMFLVADDEEDMKKAIERLPHIFGIQSFSPVAKCEADLDAIKKKAIDVIGSGETTGRTFKVEIKRADKTFPYVTGELQQEIGGHVLSQFPELVVQMKKPDILLLVDIRKDGAFLTSKVFKGAGGMPVGSNGHSLLMLSGGIDSPVAGYLLMKRGVSIDAIHFASPPYTSELAKRKVTDLTEQLSSFGASVRLHIIPFTELQQAIVKQVPDNLSMTTTRRMMLQIADKVREEIGALAIITGESLGQVASQTLDSLTAINEVTATPILRPLIAMDKLEIIDISQKIGTYDISIRPYEDCCTIFTPSNPKTKPKIEKVQHFESFFDFPPLIDEAVRNRTTIEAFEQRQADADFSDLL</sequence>
<dbReference type="SUPFAM" id="SSF52402">
    <property type="entry name" value="Adenine nucleotide alpha hydrolases-like"/>
    <property type="match status" value="1"/>
</dbReference>
<keyword evidence="7 19" id="KW-0067">ATP-binding</keyword>
<dbReference type="InterPro" id="IPR049962">
    <property type="entry name" value="THUMP_ThiI"/>
</dbReference>
<evidence type="ECO:0000256" key="8">
    <source>
        <dbReference type="ARBA" id="ARBA00022884"/>
    </source>
</evidence>
<feature type="binding site" evidence="19">
    <location>
        <begin position="209"/>
        <end position="210"/>
    </location>
    <ligand>
        <name>ATP</name>
        <dbReference type="ChEBI" id="CHEBI:30616"/>
    </ligand>
</feature>
<dbReference type="InterPro" id="IPR003720">
    <property type="entry name" value="tRNA_STrfase"/>
</dbReference>
<evidence type="ECO:0000256" key="14">
    <source>
        <dbReference type="ARBA" id="ARBA00066827"/>
    </source>
</evidence>
<evidence type="ECO:0000256" key="6">
    <source>
        <dbReference type="ARBA" id="ARBA00022741"/>
    </source>
</evidence>
<dbReference type="Proteomes" id="UP000321901">
    <property type="component" value="Unassembled WGS sequence"/>
</dbReference>
<keyword evidence="4 19" id="KW-0820">tRNA-binding</keyword>
<evidence type="ECO:0000256" key="5">
    <source>
        <dbReference type="ARBA" id="ARBA00022679"/>
    </source>
</evidence>
<evidence type="ECO:0000259" key="20">
    <source>
        <dbReference type="PROSITE" id="PS51165"/>
    </source>
</evidence>
<evidence type="ECO:0000313" key="22">
    <source>
        <dbReference type="Proteomes" id="UP000321901"/>
    </source>
</evidence>
<dbReference type="AlphaFoldDB" id="A0A511Z433"/>
<evidence type="ECO:0000256" key="12">
    <source>
        <dbReference type="ARBA" id="ARBA00058382"/>
    </source>
</evidence>
<dbReference type="Gene3D" id="3.40.50.620">
    <property type="entry name" value="HUPs"/>
    <property type="match status" value="1"/>
</dbReference>
<evidence type="ECO:0000256" key="18">
    <source>
        <dbReference type="ARBA" id="ARBA00080570"/>
    </source>
</evidence>
<dbReference type="Pfam" id="PF02926">
    <property type="entry name" value="THUMP"/>
    <property type="match status" value="1"/>
</dbReference>
<dbReference type="CDD" id="cd11716">
    <property type="entry name" value="THUMP_ThiI"/>
    <property type="match status" value="1"/>
</dbReference>
<feature type="binding site" evidence="19">
    <location>
        <position position="288"/>
    </location>
    <ligand>
        <name>ATP</name>
        <dbReference type="ChEBI" id="CHEBI:30616"/>
    </ligand>
</feature>
<comment type="pathway">
    <text evidence="2 19">Cofactor biosynthesis; thiamine diphosphate biosynthesis.</text>
</comment>
<keyword evidence="9 19" id="KW-0784">Thiamine biosynthesis</keyword>
<dbReference type="OrthoDB" id="9773948at2"/>
<dbReference type="SMART" id="SM00981">
    <property type="entry name" value="THUMP"/>
    <property type="match status" value="1"/>
</dbReference>
<dbReference type="PROSITE" id="PS51165">
    <property type="entry name" value="THUMP"/>
    <property type="match status" value="1"/>
</dbReference>
<dbReference type="InterPro" id="IPR020536">
    <property type="entry name" value="ThiI_AANH"/>
</dbReference>
<evidence type="ECO:0000256" key="13">
    <source>
        <dbReference type="ARBA" id="ARBA00061472"/>
    </source>
</evidence>
<dbReference type="Gene3D" id="3.30.2130.30">
    <property type="match status" value="1"/>
</dbReference>
<dbReference type="RefSeq" id="WP_147055024.1">
    <property type="nucleotide sequence ID" value="NZ_BJYL01000005.1"/>
</dbReference>
<dbReference type="GO" id="GO:0005829">
    <property type="term" value="C:cytosol"/>
    <property type="evidence" value="ECO:0007669"/>
    <property type="project" value="TreeGrafter"/>
</dbReference>
<reference evidence="21 22" key="1">
    <citation type="submission" date="2019-07" db="EMBL/GenBank/DDBJ databases">
        <title>Whole genome shotgun sequence of Sporosarcina luteola NBRC 105378.</title>
        <authorList>
            <person name="Hosoyama A."/>
            <person name="Uohara A."/>
            <person name="Ohji S."/>
            <person name="Ichikawa N."/>
        </authorList>
    </citation>
    <scope>NUCLEOTIDE SEQUENCE [LARGE SCALE GENOMIC DNA]</scope>
    <source>
        <strain evidence="21 22">NBRC 105378</strain>
    </source>
</reference>
<evidence type="ECO:0000256" key="16">
    <source>
        <dbReference type="ARBA" id="ARBA00075337"/>
    </source>
</evidence>
<dbReference type="EC" id="2.8.1.4" evidence="14 19"/>
<dbReference type="HAMAP" id="MF_00021">
    <property type="entry name" value="ThiI"/>
    <property type="match status" value="1"/>
</dbReference>
<comment type="subcellular location">
    <subcellularLocation>
        <location evidence="1 19">Cytoplasm</location>
    </subcellularLocation>
</comment>
<dbReference type="GO" id="GO:0004810">
    <property type="term" value="F:CCA tRNA nucleotidyltransferase activity"/>
    <property type="evidence" value="ECO:0007669"/>
    <property type="project" value="InterPro"/>
</dbReference>
<dbReference type="Pfam" id="PF02568">
    <property type="entry name" value="ThiI"/>
    <property type="match status" value="1"/>
</dbReference>
<dbReference type="SUPFAM" id="SSF143437">
    <property type="entry name" value="THUMP domain-like"/>
    <property type="match status" value="1"/>
</dbReference>
<comment type="catalytic activity">
    <reaction evidence="10 19">
        <text>[ThiI sulfur-carrier protein]-S-sulfanyl-L-cysteine + a uridine in tRNA + 2 reduced [2Fe-2S]-[ferredoxin] + ATP + H(+) = [ThiI sulfur-carrier protein]-L-cysteine + a 4-thiouridine in tRNA + 2 oxidized [2Fe-2S]-[ferredoxin] + AMP + diphosphate</text>
        <dbReference type="Rhea" id="RHEA:24176"/>
        <dbReference type="Rhea" id="RHEA-COMP:10000"/>
        <dbReference type="Rhea" id="RHEA-COMP:10001"/>
        <dbReference type="Rhea" id="RHEA-COMP:13337"/>
        <dbReference type="Rhea" id="RHEA-COMP:13338"/>
        <dbReference type="Rhea" id="RHEA-COMP:13339"/>
        <dbReference type="Rhea" id="RHEA-COMP:13340"/>
        <dbReference type="ChEBI" id="CHEBI:15378"/>
        <dbReference type="ChEBI" id="CHEBI:29950"/>
        <dbReference type="ChEBI" id="CHEBI:30616"/>
        <dbReference type="ChEBI" id="CHEBI:33019"/>
        <dbReference type="ChEBI" id="CHEBI:33737"/>
        <dbReference type="ChEBI" id="CHEBI:33738"/>
        <dbReference type="ChEBI" id="CHEBI:61963"/>
        <dbReference type="ChEBI" id="CHEBI:65315"/>
        <dbReference type="ChEBI" id="CHEBI:136798"/>
        <dbReference type="ChEBI" id="CHEBI:456215"/>
        <dbReference type="EC" id="2.8.1.4"/>
    </reaction>
</comment>
<keyword evidence="8 19" id="KW-0694">RNA-binding</keyword>
<evidence type="ECO:0000256" key="15">
    <source>
        <dbReference type="ARBA" id="ARBA00071867"/>
    </source>
</evidence>
<feature type="binding site" evidence="19">
    <location>
        <begin position="184"/>
        <end position="185"/>
    </location>
    <ligand>
        <name>ATP</name>
        <dbReference type="ChEBI" id="CHEBI:30616"/>
    </ligand>
</feature>
<dbReference type="FunFam" id="3.40.50.620:FF:000053">
    <property type="entry name" value="Probable tRNA sulfurtransferase"/>
    <property type="match status" value="1"/>
</dbReference>
<evidence type="ECO:0000256" key="9">
    <source>
        <dbReference type="ARBA" id="ARBA00022977"/>
    </source>
</evidence>
<gene>
    <name evidence="19 21" type="primary">thiI</name>
    <name evidence="21" type="ORF">SLU01_05120</name>
</gene>
<dbReference type="GO" id="GO:0009229">
    <property type="term" value="P:thiamine diphosphate biosynthetic process"/>
    <property type="evidence" value="ECO:0007669"/>
    <property type="project" value="UniProtKB-UniRule"/>
</dbReference>
<dbReference type="InterPro" id="IPR004114">
    <property type="entry name" value="THUMP_dom"/>
</dbReference>
<dbReference type="CDD" id="cd01712">
    <property type="entry name" value="PPase_ThiI"/>
    <property type="match status" value="1"/>
</dbReference>
<dbReference type="InterPro" id="IPR014729">
    <property type="entry name" value="Rossmann-like_a/b/a_fold"/>
</dbReference>
<evidence type="ECO:0000256" key="11">
    <source>
        <dbReference type="ARBA" id="ARBA00052330"/>
    </source>
</evidence>
<dbReference type="InterPro" id="IPR049961">
    <property type="entry name" value="ThiI_N"/>
</dbReference>
<organism evidence="21 22">
    <name type="scientific">Sporosarcina luteola</name>
    <dbReference type="NCBI Taxonomy" id="582850"/>
    <lineage>
        <taxon>Bacteria</taxon>
        <taxon>Bacillati</taxon>
        <taxon>Bacillota</taxon>
        <taxon>Bacilli</taxon>
        <taxon>Bacillales</taxon>
        <taxon>Caryophanaceae</taxon>
        <taxon>Sporosarcina</taxon>
    </lineage>
</organism>
<feature type="domain" description="THUMP" evidence="20">
    <location>
        <begin position="61"/>
        <end position="166"/>
    </location>
</feature>
<comment type="caution">
    <text evidence="21">The sequence shown here is derived from an EMBL/GenBank/DDBJ whole genome shotgun (WGS) entry which is preliminary data.</text>
</comment>
<dbReference type="GO" id="GO:0140741">
    <property type="term" value="F:tRNA-uracil-4 sulfurtransferase activity"/>
    <property type="evidence" value="ECO:0007669"/>
    <property type="project" value="UniProtKB-EC"/>
</dbReference>
<evidence type="ECO:0000256" key="10">
    <source>
        <dbReference type="ARBA" id="ARBA00050570"/>
    </source>
</evidence>
<keyword evidence="5 19" id="KW-0808">Transferase</keyword>
<dbReference type="GO" id="GO:0005524">
    <property type="term" value="F:ATP binding"/>
    <property type="evidence" value="ECO:0007669"/>
    <property type="project" value="UniProtKB-UniRule"/>
</dbReference>
<keyword evidence="22" id="KW-1185">Reference proteome</keyword>
<keyword evidence="3 19" id="KW-0963">Cytoplasm</keyword>
<keyword evidence="6 19" id="KW-0547">Nucleotide-binding</keyword>
<feature type="binding site" evidence="19">
    <location>
        <position position="297"/>
    </location>
    <ligand>
        <name>ATP</name>
        <dbReference type="ChEBI" id="CHEBI:30616"/>
    </ligand>
</feature>
<comment type="function">
    <text evidence="12 19">Catalyzes the ATP-dependent transfer of a sulfur to tRNA to produce 4-thiouridine in position 8 of tRNAs, which functions as a near-UV photosensor. Also catalyzes the transfer of sulfur to the sulfur carrier protein ThiS, forming ThiS-thiocarboxylate. This is a step in the synthesis of thiazole, in the thiamine biosynthesis pathway. The sulfur is donated as persulfide by IscS.</text>
</comment>
<dbReference type="InterPro" id="IPR054173">
    <property type="entry name" value="ThiI_fer"/>
</dbReference>
<evidence type="ECO:0000256" key="19">
    <source>
        <dbReference type="HAMAP-Rule" id="MF_00021"/>
    </source>
</evidence>
<comment type="similarity">
    <text evidence="13 19">Belongs to the ThiI family.</text>
</comment>
<dbReference type="InterPro" id="IPR050102">
    <property type="entry name" value="tRNA_sulfurtransferase_ThiI"/>
</dbReference>
<dbReference type="GO" id="GO:0000049">
    <property type="term" value="F:tRNA binding"/>
    <property type="evidence" value="ECO:0007669"/>
    <property type="project" value="UniProtKB-UniRule"/>
</dbReference>
<evidence type="ECO:0000256" key="3">
    <source>
        <dbReference type="ARBA" id="ARBA00022490"/>
    </source>
</evidence>
<evidence type="ECO:0000313" key="21">
    <source>
        <dbReference type="EMBL" id="GEN82200.1"/>
    </source>
</evidence>